<evidence type="ECO:0000313" key="2">
    <source>
        <dbReference type="EMBL" id="GMN73564.1"/>
    </source>
</evidence>
<organism evidence="3 6">
    <name type="scientific">Ficus carica</name>
    <name type="common">Common fig</name>
    <dbReference type="NCBI Taxonomy" id="3494"/>
    <lineage>
        <taxon>Eukaryota</taxon>
        <taxon>Viridiplantae</taxon>
        <taxon>Streptophyta</taxon>
        <taxon>Embryophyta</taxon>
        <taxon>Tracheophyta</taxon>
        <taxon>Spermatophyta</taxon>
        <taxon>Magnoliopsida</taxon>
        <taxon>eudicotyledons</taxon>
        <taxon>Gunneridae</taxon>
        <taxon>Pentapetalae</taxon>
        <taxon>rosids</taxon>
        <taxon>fabids</taxon>
        <taxon>Rosales</taxon>
        <taxon>Moraceae</taxon>
        <taxon>Ficeae</taxon>
        <taxon>Ficus</taxon>
    </lineage>
</organism>
<name>A0AA88EGC3_FICCA</name>
<comment type="caution">
    <text evidence="3">The sequence shown here is derived from an EMBL/GenBank/DDBJ whole genome shotgun (WGS) entry which is preliminary data.</text>
</comment>
<evidence type="ECO:0000313" key="4">
    <source>
        <dbReference type="EMBL" id="GMN73582.1"/>
    </source>
</evidence>
<dbReference type="EMBL" id="BTGU01015873">
    <property type="protein sequence ID" value="GMN73564.1"/>
    <property type="molecule type" value="Genomic_DNA"/>
</dbReference>
<gene>
    <name evidence="2" type="ORF">TIFTF001_054878</name>
    <name evidence="3" type="ORF">TIFTF001_054880</name>
    <name evidence="4" type="ORF">TIFTF001_054882</name>
    <name evidence="5" type="ORF">TIFTF001_054884</name>
</gene>
<proteinExistence type="predicted"/>
<feature type="non-terminal residue" evidence="3">
    <location>
        <position position="1"/>
    </location>
</feature>
<dbReference type="EMBL" id="BTGU01015874">
    <property type="protein sequence ID" value="GMN73573.1"/>
    <property type="molecule type" value="Genomic_DNA"/>
</dbReference>
<dbReference type="AlphaFoldDB" id="A0AA88EGC3"/>
<evidence type="ECO:0000313" key="5">
    <source>
        <dbReference type="EMBL" id="GMN73589.1"/>
    </source>
</evidence>
<dbReference type="Proteomes" id="UP001187192">
    <property type="component" value="Unassembled WGS sequence"/>
</dbReference>
<sequence>FSKLTGPTRSRKCWITSLPLELDHEGKREIYSHEDKSPRFAVIVEEREAVDFIRITKTTIIPHKGTGVAGNGAWRSRQSRRQRTELDRKIGAGGRGSGVVRGGREKWAEGAERERGGGETFGKNKN</sequence>
<dbReference type="EMBL" id="BTGU01015875">
    <property type="protein sequence ID" value="GMN73582.1"/>
    <property type="molecule type" value="Genomic_DNA"/>
</dbReference>
<evidence type="ECO:0000313" key="3">
    <source>
        <dbReference type="EMBL" id="GMN73573.1"/>
    </source>
</evidence>
<keyword evidence="6" id="KW-1185">Reference proteome</keyword>
<evidence type="ECO:0000313" key="6">
    <source>
        <dbReference type="Proteomes" id="UP001187192"/>
    </source>
</evidence>
<reference evidence="3" key="1">
    <citation type="submission" date="2023-07" db="EMBL/GenBank/DDBJ databases">
        <title>draft genome sequence of fig (Ficus carica).</title>
        <authorList>
            <person name="Takahashi T."/>
            <person name="Nishimura K."/>
        </authorList>
    </citation>
    <scope>NUCLEOTIDE SEQUENCE</scope>
</reference>
<dbReference type="EMBL" id="BTGU01015876">
    <property type="protein sequence ID" value="GMN73589.1"/>
    <property type="molecule type" value="Genomic_DNA"/>
</dbReference>
<feature type="compositionally biased region" description="Gly residues" evidence="1">
    <location>
        <begin position="91"/>
        <end position="101"/>
    </location>
</feature>
<feature type="compositionally biased region" description="Basic and acidic residues" evidence="1">
    <location>
        <begin position="102"/>
        <end position="117"/>
    </location>
</feature>
<accession>A0AA88EGC3</accession>
<protein>
    <submittedName>
        <fullName evidence="3">Uncharacterized protein</fullName>
    </submittedName>
</protein>
<feature type="region of interest" description="Disordered" evidence="1">
    <location>
        <begin position="64"/>
        <end position="126"/>
    </location>
</feature>
<evidence type="ECO:0000256" key="1">
    <source>
        <dbReference type="SAM" id="MobiDB-lite"/>
    </source>
</evidence>